<reference evidence="3" key="1">
    <citation type="journal article" date="2018" name="Nat. Microbiol.">
        <title>Leveraging single-cell genomics to expand the fungal tree of life.</title>
        <authorList>
            <person name="Ahrendt S.R."/>
            <person name="Quandt C.A."/>
            <person name="Ciobanu D."/>
            <person name="Clum A."/>
            <person name="Salamov A."/>
            <person name="Andreopoulos B."/>
            <person name="Cheng J.F."/>
            <person name="Woyke T."/>
            <person name="Pelin A."/>
            <person name="Henrissat B."/>
            <person name="Reynolds N.K."/>
            <person name="Benny G.L."/>
            <person name="Smith M.E."/>
            <person name="James T.Y."/>
            <person name="Grigoriev I.V."/>
        </authorList>
    </citation>
    <scope>NUCLEOTIDE SEQUENCE [LARGE SCALE GENOMIC DNA]</scope>
    <source>
        <strain evidence="3">RSA 468</strain>
    </source>
</reference>
<organism evidence="2 3">
    <name type="scientific">Dimargaris cristalligena</name>
    <dbReference type="NCBI Taxonomy" id="215637"/>
    <lineage>
        <taxon>Eukaryota</taxon>
        <taxon>Fungi</taxon>
        <taxon>Fungi incertae sedis</taxon>
        <taxon>Zoopagomycota</taxon>
        <taxon>Kickxellomycotina</taxon>
        <taxon>Dimargaritomycetes</taxon>
        <taxon>Dimargaritales</taxon>
        <taxon>Dimargaritaceae</taxon>
        <taxon>Dimargaris</taxon>
    </lineage>
</organism>
<name>A0A4Q0A284_9FUNG</name>
<dbReference type="Proteomes" id="UP000268162">
    <property type="component" value="Unassembled WGS sequence"/>
</dbReference>
<keyword evidence="3" id="KW-1185">Reference proteome</keyword>
<dbReference type="InterPro" id="IPR001810">
    <property type="entry name" value="F-box_dom"/>
</dbReference>
<accession>A0A4Q0A284</accession>
<dbReference type="EMBL" id="ML002219">
    <property type="protein sequence ID" value="RKP40215.1"/>
    <property type="molecule type" value="Genomic_DNA"/>
</dbReference>
<sequence>MVGGVPVTTSIGTLPFEVVEVVLDSLDRPDLANFGLTSQSNHRTVDYYQQFPTEEYNKLLGIIKQYDQAKKLNTDMKAYLFELIQPAVRTVMVQTWITSVLVRNQIDAKGNPTNPNSVLGPSRDFAKVQVIVKKYTDLLDELGNSTILTTVDPQLARKQTDYISELYAMFLRLSSLYSHNPAVLFQALKSVDFTAYLKVKAKSVLNTNELAYIEATKIRYVKIDTTSPLAVFELGALFTVLMLARGNLSQANEISTKVNWEAKEKHTLAALSFLYLGESGREEDLRKLVENEAYLPYAKISLIRCFSLSGYAQASRFLEKVLPPLPTDHANCPDLRFQIFEILKSVGSTTGELKNKVDILYKEVLMH</sequence>
<evidence type="ECO:0000313" key="3">
    <source>
        <dbReference type="Proteomes" id="UP000268162"/>
    </source>
</evidence>
<protein>
    <recommendedName>
        <fullName evidence="1">F-box domain-containing protein</fullName>
    </recommendedName>
</protein>
<dbReference type="PROSITE" id="PS50181">
    <property type="entry name" value="FBOX"/>
    <property type="match status" value="1"/>
</dbReference>
<dbReference type="AlphaFoldDB" id="A0A4Q0A284"/>
<feature type="domain" description="F-box" evidence="1">
    <location>
        <begin position="8"/>
        <end position="59"/>
    </location>
</feature>
<evidence type="ECO:0000313" key="2">
    <source>
        <dbReference type="EMBL" id="RKP40215.1"/>
    </source>
</evidence>
<proteinExistence type="predicted"/>
<evidence type="ECO:0000259" key="1">
    <source>
        <dbReference type="PROSITE" id="PS50181"/>
    </source>
</evidence>
<gene>
    <name evidence="2" type="ORF">BJ085DRAFT_30341</name>
</gene>